<evidence type="ECO:0000313" key="7">
    <source>
        <dbReference type="EMBL" id="MFF8280015.1"/>
    </source>
</evidence>
<gene>
    <name evidence="7" type="ORF">ACF05T_28625</name>
</gene>
<protein>
    <submittedName>
        <fullName evidence="7">Tn3 family transposase</fullName>
    </submittedName>
</protein>
<keyword evidence="2" id="KW-0815">Transposition</keyword>
<organism evidence="7 8">
    <name type="scientific">Streptomyces lateritius</name>
    <dbReference type="NCBI Taxonomy" id="67313"/>
    <lineage>
        <taxon>Bacteria</taxon>
        <taxon>Bacillati</taxon>
        <taxon>Actinomycetota</taxon>
        <taxon>Actinomycetes</taxon>
        <taxon>Kitasatosporales</taxon>
        <taxon>Streptomycetaceae</taxon>
        <taxon>Streptomyces</taxon>
    </lineage>
</organism>
<evidence type="ECO:0000259" key="5">
    <source>
        <dbReference type="Pfam" id="PF01526"/>
    </source>
</evidence>
<dbReference type="RefSeq" id="WP_391936923.1">
    <property type="nucleotide sequence ID" value="NZ_JBIBSM010000018.1"/>
</dbReference>
<dbReference type="Proteomes" id="UP001603013">
    <property type="component" value="Unassembled WGS sequence"/>
</dbReference>
<dbReference type="InterPro" id="IPR002513">
    <property type="entry name" value="Tn3_Tnp_DDE_dom"/>
</dbReference>
<dbReference type="InterPro" id="IPR025296">
    <property type="entry name" value="DUF4158"/>
</dbReference>
<dbReference type="InterPro" id="IPR047653">
    <property type="entry name" value="Tn3-like_transpos"/>
</dbReference>
<feature type="domain" description="Tn3 transposase DDE" evidence="5">
    <location>
        <begin position="617"/>
        <end position="1012"/>
    </location>
</feature>
<accession>A0ABW6YKC6</accession>
<sequence length="1043" mass="116214">MPVEFLTDEQAASYGKFNEEPTRPELERFFFLDDEDRKLIAKRRGDHSRLGFALQMCTVRYIGRFLPDDPLDVPWAVVEYLGEQLGIEDVSCVKQYTERKPTAYEHAWEIRDAYEYHEYDDAEWGRKFRTFLHGRAWTHAEGPVALFNQAVGWLRRHRVLLPGVSVLARKVSEVRAVAEKRLHTTVARAAHRADAALSGDLVAMLVTPEGARFSELERLRRPPTRTTGTAFARSLERVDEIGAFGLGRVRLSQVPPNRLAALARYGLGSKAASLERAEEPKRTAMLTAVMRHLEAKAIDEALDLFQVLMATRLISTAKRATEKERLSTLPQLEKASRTLARAAKVLFEELELVEEHGADLDTAALWAAVEEVAPREAVMTAAALVVSLVPEDEDSADIAMRAALTTRYNTVRPFLALLGESKALDAATGGARVLAGVRRLPPLARRRVKDKPLLPREIDDKLVPAAWRKAVYANADLPQGSVDRDAYVVCVLEQLHRALQRRDVFASPSHRWSDPRARLLDGPAWETVREDVLAGLSLDMPVTEHLAELVRALDAAWKQMAERLESAGEDAKVSLDVQPGGRVKLNVEKLGALGEPKSLAWLRKRVEKMLPKIDLPDLLFEVHSWTGFLDAFVHLGDGTTRMKDLPTSLVALLVSEACNIGMTPVTNPGHEALTRSRLVHVDQFYLRADTIAAANAMLIKAQSEVPIVAYWGDGLLASVDGLRFVVPVRTISAAPSPKYFGFKRGITWLNAVNDQVAGIGQMVVPGTPRDSLHILDALLNLDGGVKPEMVATDNASYSDIVFGIFKILGYNFSPRFKDLDDQRFWRATMPGVETGTYGVLEPLARNRVNLKKIETWWPDMLRVAGSLVTNQVRAYDLLRMFGREGHPTPLGQAFAEYGRIAKTEHLMRMVDPVDDTYRRQMNRQLTVQESRHKLARDVCHGKRGTIHQAYRDGMEDQLGALGLVLNAIVLWTTKYIDAAVAQLRAEGHEIRDEDIARLSPLKHANLNVLGRYSFTASTPAAGALRPLRDPDAAGFGLDEDDEE</sequence>
<proteinExistence type="inferred from homology"/>
<feature type="domain" description="DUF4158" evidence="6">
    <location>
        <begin position="5"/>
        <end position="174"/>
    </location>
</feature>
<evidence type="ECO:0000256" key="4">
    <source>
        <dbReference type="ARBA" id="ARBA00023172"/>
    </source>
</evidence>
<keyword evidence="4" id="KW-0233">DNA recombination</keyword>
<keyword evidence="8" id="KW-1185">Reference proteome</keyword>
<dbReference type="NCBIfam" id="NF033527">
    <property type="entry name" value="transpos_Tn3"/>
    <property type="match status" value="1"/>
</dbReference>
<evidence type="ECO:0000259" key="6">
    <source>
        <dbReference type="Pfam" id="PF13700"/>
    </source>
</evidence>
<evidence type="ECO:0000256" key="2">
    <source>
        <dbReference type="ARBA" id="ARBA00022578"/>
    </source>
</evidence>
<comment type="caution">
    <text evidence="7">The sequence shown here is derived from an EMBL/GenBank/DDBJ whole genome shotgun (WGS) entry which is preliminary data.</text>
</comment>
<evidence type="ECO:0000256" key="1">
    <source>
        <dbReference type="ARBA" id="ARBA00009402"/>
    </source>
</evidence>
<dbReference type="Pfam" id="PF01526">
    <property type="entry name" value="DDE_Tnp_Tn3"/>
    <property type="match status" value="1"/>
</dbReference>
<evidence type="ECO:0000256" key="3">
    <source>
        <dbReference type="ARBA" id="ARBA00023125"/>
    </source>
</evidence>
<name>A0ABW6YKC6_9ACTN</name>
<evidence type="ECO:0000313" key="8">
    <source>
        <dbReference type="Proteomes" id="UP001603013"/>
    </source>
</evidence>
<keyword evidence="3" id="KW-0238">DNA-binding</keyword>
<dbReference type="Pfam" id="PF13700">
    <property type="entry name" value="DUF4158"/>
    <property type="match status" value="1"/>
</dbReference>
<reference evidence="7 8" key="1">
    <citation type="submission" date="2024-10" db="EMBL/GenBank/DDBJ databases">
        <title>The Natural Products Discovery Center: Release of the First 8490 Sequenced Strains for Exploring Actinobacteria Biosynthetic Diversity.</title>
        <authorList>
            <person name="Kalkreuter E."/>
            <person name="Kautsar S.A."/>
            <person name="Yang D."/>
            <person name="Bader C.D."/>
            <person name="Teijaro C.N."/>
            <person name="Fluegel L."/>
            <person name="Davis C.M."/>
            <person name="Simpson J.R."/>
            <person name="Lauterbach L."/>
            <person name="Steele A.D."/>
            <person name="Gui C."/>
            <person name="Meng S."/>
            <person name="Li G."/>
            <person name="Viehrig K."/>
            <person name="Ye F."/>
            <person name="Su P."/>
            <person name="Kiefer A.F."/>
            <person name="Nichols A."/>
            <person name="Cepeda A.J."/>
            <person name="Yan W."/>
            <person name="Fan B."/>
            <person name="Jiang Y."/>
            <person name="Adhikari A."/>
            <person name="Zheng C.-J."/>
            <person name="Schuster L."/>
            <person name="Cowan T.M."/>
            <person name="Smanski M.J."/>
            <person name="Chevrette M.G."/>
            <person name="De Carvalho L.P.S."/>
            <person name="Shen B."/>
        </authorList>
    </citation>
    <scope>NUCLEOTIDE SEQUENCE [LARGE SCALE GENOMIC DNA]</scope>
    <source>
        <strain evidence="7 8">NPDC015755</strain>
    </source>
</reference>
<comment type="similarity">
    <text evidence="1">Belongs to the transposase 7 family.</text>
</comment>
<dbReference type="EMBL" id="JBIBSM010000018">
    <property type="protein sequence ID" value="MFF8280015.1"/>
    <property type="molecule type" value="Genomic_DNA"/>
</dbReference>